<name>B3QR37_CHLP8</name>
<dbReference type="EMBL" id="CP001099">
    <property type="protein sequence ID" value="ACF10667.1"/>
    <property type="molecule type" value="Genomic_DNA"/>
</dbReference>
<dbReference type="InterPro" id="IPR010982">
    <property type="entry name" value="Lambda_DNA-bd_dom_sf"/>
</dbReference>
<dbReference type="PANTHER" id="PTHR34475:SF1">
    <property type="entry name" value="CYTOSKELETON PROTEIN RODZ"/>
    <property type="match status" value="1"/>
</dbReference>
<keyword evidence="3" id="KW-1185">Reference proteome</keyword>
<dbReference type="InterPro" id="IPR050400">
    <property type="entry name" value="Bact_Cytoskel_RodZ"/>
</dbReference>
<dbReference type="Proteomes" id="UP000008811">
    <property type="component" value="Chromosome"/>
</dbReference>
<accession>B3QR37</accession>
<proteinExistence type="predicted"/>
<dbReference type="SUPFAM" id="SSF47413">
    <property type="entry name" value="lambda repressor-like DNA-binding domains"/>
    <property type="match status" value="1"/>
</dbReference>
<keyword evidence="1" id="KW-1133">Transmembrane helix</keyword>
<dbReference type="OrthoDB" id="9790252at2"/>
<keyword evidence="1" id="KW-0812">Transmembrane</keyword>
<keyword evidence="1" id="KW-0472">Membrane</keyword>
<evidence type="ECO:0000256" key="1">
    <source>
        <dbReference type="SAM" id="Phobius"/>
    </source>
</evidence>
<dbReference type="AlphaFoldDB" id="B3QR37"/>
<dbReference type="PANTHER" id="PTHR34475">
    <property type="match status" value="1"/>
</dbReference>
<organism evidence="2 3">
    <name type="scientific">Chlorobaculum parvum (strain DSM 263 / NCIMB 8327)</name>
    <name type="common">Chlorobium vibrioforme subsp. thiosulfatophilum</name>
    <dbReference type="NCBI Taxonomy" id="517417"/>
    <lineage>
        <taxon>Bacteria</taxon>
        <taxon>Pseudomonadati</taxon>
        <taxon>Chlorobiota</taxon>
        <taxon>Chlorobiia</taxon>
        <taxon>Chlorobiales</taxon>
        <taxon>Chlorobiaceae</taxon>
        <taxon>Chlorobaculum</taxon>
    </lineage>
</organism>
<dbReference type="RefSeq" id="WP_012501501.1">
    <property type="nucleotide sequence ID" value="NC_011027.1"/>
</dbReference>
<dbReference type="GO" id="GO:0003677">
    <property type="term" value="F:DNA binding"/>
    <property type="evidence" value="ECO:0007669"/>
    <property type="project" value="InterPro"/>
</dbReference>
<dbReference type="HOGENOM" id="CLU_1831569_0_0_10"/>
<dbReference type="Pfam" id="PF13413">
    <property type="entry name" value="HTH_25"/>
    <property type="match status" value="1"/>
</dbReference>
<evidence type="ECO:0008006" key="4">
    <source>
        <dbReference type="Google" id="ProtNLM"/>
    </source>
</evidence>
<evidence type="ECO:0000313" key="2">
    <source>
        <dbReference type="EMBL" id="ACF10667.1"/>
    </source>
</evidence>
<reference evidence="2" key="1">
    <citation type="submission" date="2008-06" db="EMBL/GenBank/DDBJ databases">
        <title>Complete sequence of Chlorobaculum parvum NCIB 8327.</title>
        <authorList>
            <consortium name="US DOE Joint Genome Institute"/>
            <person name="Lucas S."/>
            <person name="Copeland A."/>
            <person name="Lapidus A."/>
            <person name="Glavina del Rio T."/>
            <person name="Dalin E."/>
            <person name="Tice H."/>
            <person name="Bruce D."/>
            <person name="Goodwin L."/>
            <person name="Pitluck S."/>
            <person name="Schmutz J."/>
            <person name="Larimer F."/>
            <person name="Land M."/>
            <person name="Hauser L."/>
            <person name="Kyrpides N."/>
            <person name="Mikhailova N."/>
            <person name="Zhao F."/>
            <person name="Li T."/>
            <person name="Liu Z."/>
            <person name="Overmann J."/>
            <person name="Bryant D.A."/>
            <person name="Richardson P."/>
        </authorList>
    </citation>
    <scope>NUCLEOTIDE SEQUENCE [LARGE SCALE GENOMIC DNA]</scope>
    <source>
        <strain evidence="2">NCIB 8327</strain>
    </source>
</reference>
<protein>
    <recommendedName>
        <fullName evidence="4">Helix-turn-helix domain-containing protein</fullName>
    </recommendedName>
</protein>
<evidence type="ECO:0000313" key="3">
    <source>
        <dbReference type="Proteomes" id="UP000008811"/>
    </source>
</evidence>
<sequence>MPDENPTQSALEQLARSLRQARLQRDLSVDDIERLVNVRSAHIEKLEAGDFSFLPPLYVYSHLRKYAGELGVASEEQLEACRKELGIPDSRFSTKPAPAEQSAGVGKSLNASGSKRVTVLIVAGTALALALVALAVLLLR</sequence>
<dbReference type="STRING" id="517417.Cpar_0240"/>
<gene>
    <name evidence="2" type="ordered locus">Cpar_0240</name>
</gene>
<dbReference type="eggNOG" id="COG1426">
    <property type="taxonomic scope" value="Bacteria"/>
</dbReference>
<feature type="transmembrane region" description="Helical" evidence="1">
    <location>
        <begin position="117"/>
        <end position="139"/>
    </location>
</feature>
<dbReference type="KEGG" id="cpc:Cpar_0240"/>
<dbReference type="Gene3D" id="1.10.260.40">
    <property type="entry name" value="lambda repressor-like DNA-binding domains"/>
    <property type="match status" value="1"/>
</dbReference>